<keyword evidence="2 5" id="KW-0812">Transmembrane</keyword>
<protein>
    <submittedName>
        <fullName evidence="7">MFS family permease</fullName>
    </submittedName>
</protein>
<keyword evidence="8" id="KW-1185">Reference proteome</keyword>
<dbReference type="PROSITE" id="PS50850">
    <property type="entry name" value="MFS"/>
    <property type="match status" value="1"/>
</dbReference>
<feature type="transmembrane region" description="Helical" evidence="5">
    <location>
        <begin position="392"/>
        <end position="410"/>
    </location>
</feature>
<feature type="transmembrane region" description="Helical" evidence="5">
    <location>
        <begin position="12"/>
        <end position="32"/>
    </location>
</feature>
<comment type="caution">
    <text evidence="7">The sequence shown here is derived from an EMBL/GenBank/DDBJ whole genome shotgun (WGS) entry which is preliminary data.</text>
</comment>
<reference evidence="7 8" key="1">
    <citation type="submission" date="2020-07" db="EMBL/GenBank/DDBJ databases">
        <title>Sequencing the genomes of 1000 actinobacteria strains.</title>
        <authorList>
            <person name="Klenk H.-P."/>
        </authorList>
    </citation>
    <scope>NUCLEOTIDE SEQUENCE [LARGE SCALE GENOMIC DNA]</scope>
    <source>
        <strain evidence="7 8">DSM 26474</strain>
    </source>
</reference>
<evidence type="ECO:0000259" key="6">
    <source>
        <dbReference type="PROSITE" id="PS50850"/>
    </source>
</evidence>
<dbReference type="Pfam" id="PF07690">
    <property type="entry name" value="MFS_1"/>
    <property type="match status" value="1"/>
</dbReference>
<feature type="transmembrane region" description="Helical" evidence="5">
    <location>
        <begin position="173"/>
        <end position="193"/>
    </location>
</feature>
<accession>A0A852SJN6</accession>
<dbReference type="InterPro" id="IPR036259">
    <property type="entry name" value="MFS_trans_sf"/>
</dbReference>
<dbReference type="PANTHER" id="PTHR23528:SF1">
    <property type="entry name" value="MAJOR FACILITATOR SUPERFAMILY (MFS) PROFILE DOMAIN-CONTAINING PROTEIN"/>
    <property type="match status" value="1"/>
</dbReference>
<dbReference type="InterPro" id="IPR020846">
    <property type="entry name" value="MFS_dom"/>
</dbReference>
<evidence type="ECO:0000256" key="3">
    <source>
        <dbReference type="ARBA" id="ARBA00022989"/>
    </source>
</evidence>
<gene>
    <name evidence="7" type="ORF">BJ984_000023</name>
</gene>
<feature type="transmembrane region" description="Helical" evidence="5">
    <location>
        <begin position="112"/>
        <end position="133"/>
    </location>
</feature>
<comment type="subcellular location">
    <subcellularLocation>
        <location evidence="1">Cell membrane</location>
        <topology evidence="1">Multi-pass membrane protein</topology>
    </subcellularLocation>
</comment>
<evidence type="ECO:0000256" key="5">
    <source>
        <dbReference type="SAM" id="Phobius"/>
    </source>
</evidence>
<evidence type="ECO:0000313" key="7">
    <source>
        <dbReference type="EMBL" id="NYD68865.1"/>
    </source>
</evidence>
<name>A0A852SJN6_9MICO</name>
<evidence type="ECO:0000256" key="2">
    <source>
        <dbReference type="ARBA" id="ARBA00022692"/>
    </source>
</evidence>
<feature type="transmembrane region" description="Helical" evidence="5">
    <location>
        <begin position="233"/>
        <end position="251"/>
    </location>
</feature>
<dbReference type="RefSeq" id="WP_179546300.1">
    <property type="nucleotide sequence ID" value="NZ_BSEW01000001.1"/>
</dbReference>
<dbReference type="Gene3D" id="1.20.1250.20">
    <property type="entry name" value="MFS general substrate transporter like domains"/>
    <property type="match status" value="1"/>
</dbReference>
<sequence>MSGRGGRGDKRQIALFALINLVLLGSLTAPVITGLPLRIAGLVGEDQRTETLAFVTVCGAIASLVANPVFGFLSDRTRGRWGRRRPWLLAGVAGGWVASLLVVNAQSVAGLTLAWVLAQTAYNASLAAVAALLGDQVRERSRAMASGVFGAAAFLGTLPPLVLAGILPGRIDIVVLAMPTAAVAVVLVACLLLRDPPLSETAGQGRVRLRPAMPSRAELRAARPFALVTLQRLLMHLAFGLATSFTLFFVSDRMRLSPEAAGPVVALVTLAGGSAIVVSALVTGSLAGKRGAYRNWIVAAAIGLAVAAALRAVSSDVPPLVAGAVIGGLALGAYYAVDLALALRTIPAEKHGAYLGVFNTAETLPSTVSPAIATALLLVGGSDPISGRSDDYLALYLVAAVVALTALLPLPALRGVLTRRAVPVETSIPSHS</sequence>
<dbReference type="Proteomes" id="UP000549913">
    <property type="component" value="Unassembled WGS sequence"/>
</dbReference>
<dbReference type="SUPFAM" id="SSF103473">
    <property type="entry name" value="MFS general substrate transporter"/>
    <property type="match status" value="1"/>
</dbReference>
<evidence type="ECO:0000256" key="1">
    <source>
        <dbReference type="ARBA" id="ARBA00004651"/>
    </source>
</evidence>
<keyword evidence="4 5" id="KW-0472">Membrane</keyword>
<keyword evidence="3 5" id="KW-1133">Transmembrane helix</keyword>
<feature type="transmembrane region" description="Helical" evidence="5">
    <location>
        <begin position="86"/>
        <end position="106"/>
    </location>
</feature>
<proteinExistence type="predicted"/>
<feature type="transmembrane region" description="Helical" evidence="5">
    <location>
        <begin position="52"/>
        <end position="74"/>
    </location>
</feature>
<feature type="transmembrane region" description="Helical" evidence="5">
    <location>
        <begin position="353"/>
        <end position="380"/>
    </location>
</feature>
<organism evidence="7 8">
    <name type="scientific">Herbiconiux flava</name>
    <dbReference type="NCBI Taxonomy" id="881268"/>
    <lineage>
        <taxon>Bacteria</taxon>
        <taxon>Bacillati</taxon>
        <taxon>Actinomycetota</taxon>
        <taxon>Actinomycetes</taxon>
        <taxon>Micrococcales</taxon>
        <taxon>Microbacteriaceae</taxon>
        <taxon>Herbiconiux</taxon>
    </lineage>
</organism>
<feature type="transmembrane region" description="Helical" evidence="5">
    <location>
        <begin position="320"/>
        <end position="341"/>
    </location>
</feature>
<dbReference type="PANTHER" id="PTHR23528">
    <property type="match status" value="1"/>
</dbReference>
<feature type="domain" description="Major facilitator superfamily (MFS) profile" evidence="6">
    <location>
        <begin position="224"/>
        <end position="432"/>
    </location>
</feature>
<dbReference type="EMBL" id="JACCBM010000001">
    <property type="protein sequence ID" value="NYD68865.1"/>
    <property type="molecule type" value="Genomic_DNA"/>
</dbReference>
<feature type="transmembrane region" description="Helical" evidence="5">
    <location>
        <begin position="263"/>
        <end position="284"/>
    </location>
</feature>
<dbReference type="GO" id="GO:0005886">
    <property type="term" value="C:plasma membrane"/>
    <property type="evidence" value="ECO:0007669"/>
    <property type="project" value="UniProtKB-SubCell"/>
</dbReference>
<feature type="transmembrane region" description="Helical" evidence="5">
    <location>
        <begin position="145"/>
        <end position="167"/>
    </location>
</feature>
<dbReference type="AlphaFoldDB" id="A0A852SJN6"/>
<evidence type="ECO:0000256" key="4">
    <source>
        <dbReference type="ARBA" id="ARBA00023136"/>
    </source>
</evidence>
<feature type="transmembrane region" description="Helical" evidence="5">
    <location>
        <begin position="296"/>
        <end position="314"/>
    </location>
</feature>
<dbReference type="GO" id="GO:0022857">
    <property type="term" value="F:transmembrane transporter activity"/>
    <property type="evidence" value="ECO:0007669"/>
    <property type="project" value="InterPro"/>
</dbReference>
<dbReference type="InterPro" id="IPR011701">
    <property type="entry name" value="MFS"/>
</dbReference>
<evidence type="ECO:0000313" key="8">
    <source>
        <dbReference type="Proteomes" id="UP000549913"/>
    </source>
</evidence>